<proteinExistence type="predicted"/>
<keyword evidence="1" id="KW-0472">Membrane</keyword>
<dbReference type="Proteomes" id="UP000762676">
    <property type="component" value="Unassembled WGS sequence"/>
</dbReference>
<organism evidence="2 3">
    <name type="scientific">Elysia marginata</name>
    <dbReference type="NCBI Taxonomy" id="1093978"/>
    <lineage>
        <taxon>Eukaryota</taxon>
        <taxon>Metazoa</taxon>
        <taxon>Spiralia</taxon>
        <taxon>Lophotrochozoa</taxon>
        <taxon>Mollusca</taxon>
        <taxon>Gastropoda</taxon>
        <taxon>Heterobranchia</taxon>
        <taxon>Euthyneura</taxon>
        <taxon>Panpulmonata</taxon>
        <taxon>Sacoglossa</taxon>
        <taxon>Placobranchoidea</taxon>
        <taxon>Plakobranchidae</taxon>
        <taxon>Elysia</taxon>
    </lineage>
</organism>
<accession>A0AAV4J4I4</accession>
<keyword evidence="3" id="KW-1185">Reference proteome</keyword>
<dbReference type="EMBL" id="BMAT01002893">
    <property type="protein sequence ID" value="GFS16372.1"/>
    <property type="molecule type" value="Genomic_DNA"/>
</dbReference>
<evidence type="ECO:0000313" key="3">
    <source>
        <dbReference type="Proteomes" id="UP000762676"/>
    </source>
</evidence>
<evidence type="ECO:0000256" key="1">
    <source>
        <dbReference type="SAM" id="Phobius"/>
    </source>
</evidence>
<sequence length="99" mass="11282">MITPTREVIRALMLVQLILFIAGILLMQFLIYDTISDDTEKKDPNFLDKLDADFLKEEMRWQSLTELEEAIEQTTRMLIGSMKAAGVPSMSLSVLCLQT</sequence>
<feature type="transmembrane region" description="Helical" evidence="1">
    <location>
        <begin position="12"/>
        <end position="32"/>
    </location>
</feature>
<keyword evidence="1" id="KW-0812">Transmembrane</keyword>
<gene>
    <name evidence="2" type="ORF">ElyMa_001471300</name>
</gene>
<evidence type="ECO:0000313" key="2">
    <source>
        <dbReference type="EMBL" id="GFS16372.1"/>
    </source>
</evidence>
<keyword evidence="1" id="KW-1133">Transmembrane helix</keyword>
<reference evidence="2 3" key="1">
    <citation type="journal article" date="2021" name="Elife">
        <title>Chloroplast acquisition without the gene transfer in kleptoplastic sea slugs, Plakobranchus ocellatus.</title>
        <authorList>
            <person name="Maeda T."/>
            <person name="Takahashi S."/>
            <person name="Yoshida T."/>
            <person name="Shimamura S."/>
            <person name="Takaki Y."/>
            <person name="Nagai Y."/>
            <person name="Toyoda A."/>
            <person name="Suzuki Y."/>
            <person name="Arimoto A."/>
            <person name="Ishii H."/>
            <person name="Satoh N."/>
            <person name="Nishiyama T."/>
            <person name="Hasebe M."/>
            <person name="Maruyama T."/>
            <person name="Minagawa J."/>
            <person name="Obokata J."/>
            <person name="Shigenobu S."/>
        </authorList>
    </citation>
    <scope>NUCLEOTIDE SEQUENCE [LARGE SCALE GENOMIC DNA]</scope>
</reference>
<dbReference type="AlphaFoldDB" id="A0AAV4J4I4"/>
<protein>
    <submittedName>
        <fullName evidence="2">Uncharacterized protein</fullName>
    </submittedName>
</protein>
<comment type="caution">
    <text evidence="2">The sequence shown here is derived from an EMBL/GenBank/DDBJ whole genome shotgun (WGS) entry which is preliminary data.</text>
</comment>
<name>A0AAV4J4I4_9GAST</name>